<feature type="compositionally biased region" description="Basic and acidic residues" evidence="5">
    <location>
        <begin position="2541"/>
        <end position="2560"/>
    </location>
</feature>
<feature type="domain" description="Ig-like" evidence="8">
    <location>
        <begin position="2997"/>
        <end position="3085"/>
    </location>
</feature>
<evidence type="ECO:0000313" key="11">
    <source>
        <dbReference type="WBParaSite" id="TREG1_7840.1"/>
    </source>
</evidence>
<feature type="compositionally biased region" description="Polar residues" evidence="5">
    <location>
        <begin position="1897"/>
        <end position="1906"/>
    </location>
</feature>
<feature type="compositionally biased region" description="Basic and acidic residues" evidence="5">
    <location>
        <begin position="1907"/>
        <end position="1940"/>
    </location>
</feature>
<feature type="domain" description="Protein kinase" evidence="7">
    <location>
        <begin position="5158"/>
        <end position="5485"/>
    </location>
</feature>
<feature type="compositionally biased region" description="Basic and acidic residues" evidence="5">
    <location>
        <begin position="1748"/>
        <end position="1779"/>
    </location>
</feature>
<reference evidence="11" key="2">
    <citation type="submission" date="2023-11" db="UniProtKB">
        <authorList>
            <consortium name="WormBaseParasite"/>
        </authorList>
    </citation>
    <scope>IDENTIFICATION</scope>
</reference>
<dbReference type="Pfam" id="PF00069">
    <property type="entry name" value="Pkinase"/>
    <property type="match status" value="2"/>
</dbReference>
<feature type="compositionally biased region" description="Basic and acidic residues" evidence="5">
    <location>
        <begin position="2347"/>
        <end position="2383"/>
    </location>
</feature>
<feature type="compositionally biased region" description="Basic and acidic residues" evidence="5">
    <location>
        <begin position="1485"/>
        <end position="1500"/>
    </location>
</feature>
<reference evidence="10" key="1">
    <citation type="submission" date="2022-06" db="EMBL/GenBank/DDBJ databases">
        <authorList>
            <person name="Berger JAMES D."/>
            <person name="Berger JAMES D."/>
        </authorList>
    </citation>
    <scope>NUCLEOTIDE SEQUENCE [LARGE SCALE GENOMIC DNA]</scope>
</reference>
<evidence type="ECO:0000256" key="4">
    <source>
        <dbReference type="ARBA" id="ARBA00023319"/>
    </source>
</evidence>
<feature type="region of interest" description="Disordered" evidence="5">
    <location>
        <begin position="1597"/>
        <end position="1654"/>
    </location>
</feature>
<evidence type="ECO:0000313" key="10">
    <source>
        <dbReference type="Proteomes" id="UP000050795"/>
    </source>
</evidence>
<feature type="compositionally biased region" description="Polar residues" evidence="5">
    <location>
        <begin position="5401"/>
        <end position="5414"/>
    </location>
</feature>
<dbReference type="Gene3D" id="1.10.510.10">
    <property type="entry name" value="Transferase(Phosphotransferase) domain 1"/>
    <property type="match status" value="2"/>
</dbReference>
<feature type="compositionally biased region" description="Basic and acidic residues" evidence="5">
    <location>
        <begin position="1810"/>
        <end position="1830"/>
    </location>
</feature>
<dbReference type="InterPro" id="IPR011009">
    <property type="entry name" value="Kinase-like_dom_sf"/>
</dbReference>
<feature type="compositionally biased region" description="Basic and acidic residues" evidence="5">
    <location>
        <begin position="2479"/>
        <end position="2517"/>
    </location>
</feature>
<feature type="compositionally biased region" description="Basic residues" evidence="5">
    <location>
        <begin position="134"/>
        <end position="145"/>
    </location>
</feature>
<feature type="compositionally biased region" description="Basic and acidic residues" evidence="5">
    <location>
        <begin position="274"/>
        <end position="293"/>
    </location>
</feature>
<dbReference type="PANTHER" id="PTHR44170:SF6">
    <property type="entry name" value="CONTACTIN"/>
    <property type="match status" value="1"/>
</dbReference>
<feature type="compositionally biased region" description="Basic and acidic residues" evidence="5">
    <location>
        <begin position="2569"/>
        <end position="2596"/>
    </location>
</feature>
<dbReference type="SMART" id="SM00060">
    <property type="entry name" value="FN3"/>
    <property type="match status" value="7"/>
</dbReference>
<feature type="domain" description="Fibronectin type-III" evidence="9">
    <location>
        <begin position="3235"/>
        <end position="3323"/>
    </location>
</feature>
<feature type="compositionally biased region" description="Basic and acidic residues" evidence="5">
    <location>
        <begin position="1863"/>
        <end position="1896"/>
    </location>
</feature>
<dbReference type="PANTHER" id="PTHR44170">
    <property type="entry name" value="PROTEIN SIDEKICK"/>
    <property type="match status" value="1"/>
</dbReference>
<feature type="compositionally biased region" description="Basic and acidic residues" evidence="5">
    <location>
        <begin position="2039"/>
        <end position="2075"/>
    </location>
</feature>
<feature type="domain" description="Ig-like" evidence="8">
    <location>
        <begin position="4132"/>
        <end position="4238"/>
    </location>
</feature>
<feature type="compositionally biased region" description="Basic and acidic residues" evidence="5">
    <location>
        <begin position="2303"/>
        <end position="2317"/>
    </location>
</feature>
<feature type="domain" description="Fibronectin type-III" evidence="9">
    <location>
        <begin position="4988"/>
        <end position="5084"/>
    </location>
</feature>
<name>A0AA85KCZ9_TRIRE</name>
<feature type="compositionally biased region" description="Basic and acidic residues" evidence="5">
    <location>
        <begin position="2324"/>
        <end position="2339"/>
    </location>
</feature>
<feature type="compositionally biased region" description="Basic and acidic residues" evidence="5">
    <location>
        <begin position="2391"/>
        <end position="2427"/>
    </location>
</feature>
<feature type="region of interest" description="Disordered" evidence="5">
    <location>
        <begin position="1703"/>
        <end position="2678"/>
    </location>
</feature>
<feature type="region of interest" description="Disordered" evidence="5">
    <location>
        <begin position="4036"/>
        <end position="4057"/>
    </location>
</feature>
<feature type="domain" description="Ig-like" evidence="8">
    <location>
        <begin position="1010"/>
        <end position="1091"/>
    </location>
</feature>
<feature type="domain" description="Fibronectin type-III" evidence="9">
    <location>
        <begin position="3873"/>
        <end position="3983"/>
    </location>
</feature>
<dbReference type="SMART" id="SM00220">
    <property type="entry name" value="S_TKc"/>
    <property type="match status" value="1"/>
</dbReference>
<dbReference type="Proteomes" id="UP000050795">
    <property type="component" value="Unassembled WGS sequence"/>
</dbReference>
<feature type="region of interest" description="Disordered" evidence="5">
    <location>
        <begin position="949"/>
        <end position="968"/>
    </location>
</feature>
<evidence type="ECO:0000259" key="7">
    <source>
        <dbReference type="PROSITE" id="PS50011"/>
    </source>
</evidence>
<feature type="compositionally biased region" description="Basic and acidic residues" evidence="5">
    <location>
        <begin position="4036"/>
        <end position="4051"/>
    </location>
</feature>
<dbReference type="GO" id="GO:0004672">
    <property type="term" value="F:protein kinase activity"/>
    <property type="evidence" value="ECO:0007669"/>
    <property type="project" value="InterPro"/>
</dbReference>
<dbReference type="SMART" id="SM00408">
    <property type="entry name" value="IGc2"/>
    <property type="match status" value="3"/>
</dbReference>
<dbReference type="GO" id="GO:0005085">
    <property type="term" value="F:guanyl-nucleotide exchange factor activity"/>
    <property type="evidence" value="ECO:0007669"/>
    <property type="project" value="InterPro"/>
</dbReference>
<feature type="compositionally biased region" description="Basic and acidic residues" evidence="5">
    <location>
        <begin position="2435"/>
        <end position="2468"/>
    </location>
</feature>
<feature type="domain" description="Protein kinase" evidence="7">
    <location>
        <begin position="4369"/>
        <end position="4683"/>
    </location>
</feature>
<dbReference type="SUPFAM" id="SSF48065">
    <property type="entry name" value="DBL homology domain (DH-domain)"/>
    <property type="match status" value="1"/>
</dbReference>
<feature type="compositionally biased region" description="Basic and acidic residues" evidence="5">
    <location>
        <begin position="1838"/>
        <end position="1855"/>
    </location>
</feature>
<feature type="compositionally biased region" description="Basic and acidic residues" evidence="5">
    <location>
        <begin position="1995"/>
        <end position="2031"/>
    </location>
</feature>
<feature type="compositionally biased region" description="Basic and acidic residues" evidence="5">
    <location>
        <begin position="2259"/>
        <end position="2295"/>
    </location>
</feature>
<keyword evidence="3" id="KW-1015">Disulfide bond</keyword>
<dbReference type="PROSITE" id="PS50010">
    <property type="entry name" value="DH_2"/>
    <property type="match status" value="1"/>
</dbReference>
<protein>
    <recommendedName>
        <fullName evidence="12">Ig-like domain-containing protein</fullName>
    </recommendedName>
</protein>
<dbReference type="SUPFAM" id="SSF56112">
    <property type="entry name" value="Protein kinase-like (PK-like)"/>
    <property type="match status" value="2"/>
</dbReference>
<dbReference type="InterPro" id="IPR036179">
    <property type="entry name" value="Ig-like_dom_sf"/>
</dbReference>
<feature type="compositionally biased region" description="Basic and acidic residues" evidence="5">
    <location>
        <begin position="2662"/>
        <end position="2678"/>
    </location>
</feature>
<dbReference type="PROSITE" id="PS50011">
    <property type="entry name" value="PROTEIN_KINASE_DOM"/>
    <property type="match status" value="2"/>
</dbReference>
<feature type="domain" description="Ig-like" evidence="8">
    <location>
        <begin position="2883"/>
        <end position="2976"/>
    </location>
</feature>
<dbReference type="InterPro" id="IPR003598">
    <property type="entry name" value="Ig_sub2"/>
</dbReference>
<dbReference type="InterPro" id="IPR007110">
    <property type="entry name" value="Ig-like_dom"/>
</dbReference>
<feature type="region of interest" description="Disordered" evidence="5">
    <location>
        <begin position="4734"/>
        <end position="4769"/>
    </location>
</feature>
<feature type="compositionally biased region" description="Basic and acidic residues" evidence="5">
    <location>
        <begin position="2608"/>
        <end position="2627"/>
    </location>
</feature>
<dbReference type="InterPro" id="IPR035899">
    <property type="entry name" value="DBL_dom_sf"/>
</dbReference>
<organism evidence="10 11">
    <name type="scientific">Trichobilharzia regenti</name>
    <name type="common">Nasal bird schistosome</name>
    <dbReference type="NCBI Taxonomy" id="157069"/>
    <lineage>
        <taxon>Eukaryota</taxon>
        <taxon>Metazoa</taxon>
        <taxon>Spiralia</taxon>
        <taxon>Lophotrochozoa</taxon>
        <taxon>Platyhelminthes</taxon>
        <taxon>Trematoda</taxon>
        <taxon>Digenea</taxon>
        <taxon>Strigeidida</taxon>
        <taxon>Schistosomatoidea</taxon>
        <taxon>Schistosomatidae</taxon>
        <taxon>Trichobilharzia</taxon>
    </lineage>
</organism>
<dbReference type="SMART" id="SM00409">
    <property type="entry name" value="IG"/>
    <property type="match status" value="6"/>
</dbReference>
<dbReference type="InterPro" id="IPR003599">
    <property type="entry name" value="Ig_sub"/>
</dbReference>
<feature type="region of interest" description="Disordered" evidence="5">
    <location>
        <begin position="1375"/>
        <end position="1500"/>
    </location>
</feature>
<feature type="compositionally biased region" description="Basic residues" evidence="5">
    <location>
        <begin position="2597"/>
        <end position="2607"/>
    </location>
</feature>
<feature type="region of interest" description="Disordered" evidence="5">
    <location>
        <begin position="5401"/>
        <end position="5444"/>
    </location>
</feature>
<feature type="compositionally biased region" description="Basic and acidic residues" evidence="5">
    <location>
        <begin position="2215"/>
        <end position="2251"/>
    </location>
</feature>
<dbReference type="SUPFAM" id="SSF49265">
    <property type="entry name" value="Fibronectin type III"/>
    <property type="match status" value="3"/>
</dbReference>
<feature type="compositionally biased region" description="Basic and acidic residues" evidence="5">
    <location>
        <begin position="2171"/>
        <end position="2207"/>
    </location>
</feature>
<dbReference type="InterPro" id="IPR000219">
    <property type="entry name" value="DH_dom"/>
</dbReference>
<feature type="compositionally biased region" description="Polar residues" evidence="5">
    <location>
        <begin position="4754"/>
        <end position="4769"/>
    </location>
</feature>
<dbReference type="InterPro" id="IPR013098">
    <property type="entry name" value="Ig_I-set"/>
</dbReference>
<dbReference type="InterPro" id="IPR036116">
    <property type="entry name" value="FN3_sf"/>
</dbReference>
<feature type="region of interest" description="Disordered" evidence="5">
    <location>
        <begin position="1541"/>
        <end position="1565"/>
    </location>
</feature>
<feature type="compositionally biased region" description="Basic and acidic residues" evidence="5">
    <location>
        <begin position="1601"/>
        <end position="1622"/>
    </location>
</feature>
<evidence type="ECO:0000256" key="1">
    <source>
        <dbReference type="ARBA" id="ARBA00006692"/>
    </source>
</evidence>
<feature type="region of interest" description="Disordered" evidence="5">
    <location>
        <begin position="108"/>
        <end position="150"/>
    </location>
</feature>
<feature type="compositionally biased region" description="Basic and acidic residues" evidence="5">
    <location>
        <begin position="1415"/>
        <end position="1430"/>
    </location>
</feature>
<dbReference type="InterPro" id="IPR013783">
    <property type="entry name" value="Ig-like_fold"/>
</dbReference>
<feature type="compositionally biased region" description="Polar residues" evidence="5">
    <location>
        <begin position="2632"/>
        <end position="2647"/>
    </location>
</feature>
<feature type="domain" description="Ig-like" evidence="8">
    <location>
        <begin position="1134"/>
        <end position="1236"/>
    </location>
</feature>
<dbReference type="SUPFAM" id="SSF48726">
    <property type="entry name" value="Immunoglobulin"/>
    <property type="match status" value="6"/>
</dbReference>
<evidence type="ECO:0000259" key="9">
    <source>
        <dbReference type="PROSITE" id="PS50853"/>
    </source>
</evidence>
<feature type="compositionally biased region" description="Basic residues" evidence="5">
    <location>
        <begin position="1736"/>
        <end position="1745"/>
    </location>
</feature>
<feature type="compositionally biased region" description="Polar residues" evidence="5">
    <location>
        <begin position="1941"/>
        <end position="1950"/>
    </location>
</feature>
<feature type="compositionally biased region" description="Basic and acidic residues" evidence="5">
    <location>
        <begin position="1630"/>
        <end position="1641"/>
    </location>
</feature>
<dbReference type="FunFam" id="2.60.40.10:FF:000080">
    <property type="entry name" value="Myosin light chain kinase, smooth muscle"/>
    <property type="match status" value="1"/>
</dbReference>
<accession>A0AA85KCZ9</accession>
<evidence type="ECO:0008006" key="12">
    <source>
        <dbReference type="Google" id="ProtNLM"/>
    </source>
</evidence>
<comment type="similarity">
    <text evidence="1">Belongs to the protein kinase superfamily. CAMK Ser/Thr protein kinase family.</text>
</comment>
<evidence type="ECO:0000256" key="5">
    <source>
        <dbReference type="SAM" id="MobiDB-lite"/>
    </source>
</evidence>
<dbReference type="GO" id="GO:0005524">
    <property type="term" value="F:ATP binding"/>
    <property type="evidence" value="ECO:0007669"/>
    <property type="project" value="InterPro"/>
</dbReference>
<dbReference type="GO" id="GO:0098609">
    <property type="term" value="P:cell-cell adhesion"/>
    <property type="evidence" value="ECO:0007669"/>
    <property type="project" value="TreeGrafter"/>
</dbReference>
<evidence type="ECO:0000259" key="6">
    <source>
        <dbReference type="PROSITE" id="PS50010"/>
    </source>
</evidence>
<evidence type="ECO:0000256" key="2">
    <source>
        <dbReference type="ARBA" id="ARBA00022737"/>
    </source>
</evidence>
<dbReference type="PROSITE" id="PS50853">
    <property type="entry name" value="FN3"/>
    <property type="match status" value="3"/>
</dbReference>
<dbReference type="InterPro" id="IPR000719">
    <property type="entry name" value="Prot_kinase_dom"/>
</dbReference>
<keyword evidence="4" id="KW-0393">Immunoglobulin domain</keyword>
<dbReference type="WBParaSite" id="TREG1_7840.1">
    <property type="protein sequence ID" value="TREG1_7840.1"/>
    <property type="gene ID" value="TREG1_7840"/>
</dbReference>
<dbReference type="PROSITE" id="PS50835">
    <property type="entry name" value="IG_LIKE"/>
    <property type="match status" value="6"/>
</dbReference>
<feature type="compositionally biased region" description="Basic and acidic residues" evidence="5">
    <location>
        <begin position="2083"/>
        <end position="2119"/>
    </location>
</feature>
<evidence type="ECO:0000256" key="3">
    <source>
        <dbReference type="ARBA" id="ARBA00023157"/>
    </source>
</evidence>
<evidence type="ECO:0000259" key="8">
    <source>
        <dbReference type="PROSITE" id="PS50835"/>
    </source>
</evidence>
<keyword evidence="10" id="KW-1185">Reference proteome</keyword>
<dbReference type="GO" id="GO:0016020">
    <property type="term" value="C:membrane"/>
    <property type="evidence" value="ECO:0007669"/>
    <property type="project" value="UniProtKB-SubCell"/>
</dbReference>
<feature type="compositionally biased region" description="Basic and acidic residues" evidence="5">
    <location>
        <begin position="2127"/>
        <end position="2163"/>
    </location>
</feature>
<feature type="domain" description="Ig-like" evidence="8">
    <location>
        <begin position="4243"/>
        <end position="4343"/>
    </location>
</feature>
<feature type="compositionally biased region" description="Basic and acidic residues" evidence="5">
    <location>
        <begin position="1375"/>
        <end position="1395"/>
    </location>
</feature>
<dbReference type="Pfam" id="PF07679">
    <property type="entry name" value="I-set"/>
    <property type="match status" value="2"/>
</dbReference>
<dbReference type="InterPro" id="IPR003961">
    <property type="entry name" value="FN3_dom"/>
</dbReference>
<keyword evidence="2" id="KW-0677">Repeat</keyword>
<feature type="compositionally biased region" description="Basic and acidic residues" evidence="5">
    <location>
        <begin position="1787"/>
        <end position="1802"/>
    </location>
</feature>
<feature type="compositionally biased region" description="Polar residues" evidence="5">
    <location>
        <begin position="5424"/>
        <end position="5444"/>
    </location>
</feature>
<feature type="compositionally biased region" description="Basic and acidic residues" evidence="5">
    <location>
        <begin position="1448"/>
        <end position="1466"/>
    </location>
</feature>
<proteinExistence type="inferred from homology"/>
<feature type="domain" description="DH" evidence="6">
    <location>
        <begin position="501"/>
        <end position="715"/>
    </location>
</feature>
<dbReference type="Gene3D" id="2.60.40.10">
    <property type="entry name" value="Immunoglobulins"/>
    <property type="match status" value="10"/>
</dbReference>
<sequence>MLQFYLGLYGLALFLCFLGLLFALTEKAWKWYKKRFSSVLQITTQSTSSTTNKYLIEKSENQLDYTKANNTAEVSMEKTLHRGSENNVNPPNFSEEIEKMGITVNENSLEEKKPNGIKSPVDTSTKSWSERRQERRKRYKEKKVKSSPTSGYFSNYSSVDECETTITNDANSPFDDSDTAPTITHRINNDLVISDNSDGQPEYYILDTHNMCEQRNSIQVTNLDDVDNNITNSMVNSDSLDDLLEKNAQFCKEISELGLADWILLLPKEEEEEPVKQEPENLKPKSSKMKADQVNENEETNSNVAGVKGKPDTNLKSTSDAPVSKSRRVSLRSKRSFDYSFELWDESYFAVERKISQLEGLHYAAFNTNKQNRPNGHELIDLIEDQGVTCLDADNPDKWVVRAHRSLQKMGSFQRELKKENTSNEFQSIDENESNEFLESSESVKQEFQINNEETKRIGRVPAVCLTRHLKSAQRGKRNPREAFREDVISFSNKQQEARMKMRYALTELSDTEIEYSRALKQLVEVFDSLNGKMIVSQSESSEQTTDYPQMIKNDIEGLKTTLRNILQFSGMFLEKLPLYALEPGKSAECFTKNPDRWYDYTMFLLHLDNLINHTSEIASQDTEISFSLTVPDSLKTKQTSPTDQTDSYPQPYQRNSVSLRNILDLTDVPRNRLNAYCGLLRDIARYIARDGSSTKNLELAMTYVTRSQRRAEEFAHFWSRVDADFSQIFSSENLYEDKSLFGKIIPPPITRMTDIKIGEHKNVRIDAGEMKTERLILMPDHLLSAKCFSADQPSFKWKLSRIINLDEVRLGDYGNDGKDQTSFELWNISGEDPLKLILHITCPDVISRNAWVEDIRNAIREKTECCIESTNVDKSVVDSHIKAFWDLQKRYTGIMELSPCRSESVSEIYFDALENVQQVNSQNVESSQFSQIDKDVLVRTSINQKSTSSSSYYTADEPMDDKDRATSGNLFESYSTLDGVQTPFSEDQQSLADFQMSPDVRGNQSQLLPRSSLTGSETLIKQLTVNAGEQIQFNASFTISGPVAYETSWFMNGAPMKPDLGADMILSDRDTRLLISNADPLVHSGTYACRCRLFEGTETAVYFCVNVLTAKMNLNDSNENESDQARRMSLSQPKIFYPVTKDLDIAVGKPLTIEVKIDEENALKLMNNSKENVQVDWYQDSTLLKSTPTCEMIKSNDRFFLHSTTSHLQPDKIYMYTCMLRLPANSSISPAPSLTIPVRCHYPTAEELEKEFKTSTQSNTSESYGIITHPVALPRNEPFQLSVPVQNDSENHDYVIWWTRNDKLLAGSHLPTKDCVYECVSEPKRDKNQTLVKLLKSSTKDNDSGTYKCWAVSQSIKNHKIHRIDVTVKVNEEEKDLNEKKYEEEREKDEKEFEVNEETVIEDDTETESPVQQDNKRIDDREENIKQPNEKSNNAHFPETELQLQHNDNEKGKETVEIKEKKDGTQKVIIEFQKIDSGNQNEGEYEKAEEKNSSVEKTSEQIIQIQEKTLEKKTADTISVDNNEFSDNREELSNVELCFKEKLKDGKRQKPEEENSRDVDSECKLQEEKYKIGEKEKSGVQVPEVLPKSENEIIMNQLGDEDKTKNKQEDETRHRPEDNYAKTELTQTTEKEHDTKNKDITEEENSANSAYEKKKASLKEVEFMQQIECKENQEYCLTSQNSNVEDKSSLKQPEDKMIIKTETKTIDEVDTELPPLGNKDITTNLTTTPDEKQIKSNKSKRKSVGHGADKTENLANKVKVDEKQKILEESVVSKDAQEKPITADSATDKTEQTDNKHMKTDKSKRRSSKYADEASDVKKGEETEQVDDKKRKHKAKEKAVSENKVDTDESKKQLPVDSNAEPVDKVKEQSEVKTKQEVNQKRKGSEHAVDTDESKNQLPVDSNAESVDKVKEQSEVKTKQEVNQKRKGSEHAVDTDESKNQLPVDSNTEPVDKVKEQSEVKTKQEVNQKRKGSEHAVDTDESKKQLPVDSNAESVDKVKEQTEVKTKQEVNQKRKGSEHAVDTDESKKQLPVDSNAEPVDKVKEQSEVKTKQEVNQKRKGSEHAVDTDESKKQLPVDSNAESVDKVKEQTEVKTKQEVNQKRKGSEHAVDTDESKKQLPVDSNAEPVDKVKEQSEVKTKQEVNQKRKGSEHAVDTDESKKQLPVDSNAESVDKVKEQTEVKTKQEVNQKRKGSEHAVDTDESKKQLPVDSNAEPVDKVKEQSEVKTKQEVNQKRKGSEHAVDTDESKKQLPVDSNAESVDKVKEQTEVKTKQEVNQKRKGSEHAVDTDESKKQLPVDSNTEPVDKVKEQSEVKTKQEVNQNRKGSEHAVDTDESKKQLPVDSNTESVDKVKEQSEVKTKQEVNQKRKGSEHAVDTDESKKQLPVDSNAEPVDKVKEQSEVKTKQEVNQKRKGSEHAVDTDESKKQLPVDSNAEPVDKVKEQSEVKTKQEVNQKRKGSEHAVDTDESKNQLPVDSNAEPVDKVKEQSEIKTKQEVNHRRKGSDIQKTENDLMMEKSVSDTLMTHGPNIVEDKTSSSEVTLDNEKAKKEFKASDTEKKEAQNSDSTMNHEIFDAKTSAEVDQARDLAFKEQDAMEEKKKKKEKSKKSSKQKDTERKLSKDTIKLDSDIGKTFTPLNEQNDDTTLLNEYQQDKQPRKKHRKSVVKTENDDSGNKNKMLDDQKEYTDITEKKLVLDYEKGGDEIRNLLESQEVKESYMKNQEMEIPTDLHDEDRIRRSNVVFLKPVSDISKGESMSVKQGATVNLTTELDISGSSVLHPDDFITLKNGKPIEFNEKETPILTIKDNLINLVLEEISPEQGGIYEIGLRQPTKCLLKSGENEDETLDEPTSSSVIPFARFPLICVEPNESLSKDYTIKQIQDEYKQPKIFVAELLPKYVCMQGETMKLAVELKSNVCVKDFEWSVNGKTIDPESSTDFVVWQTGNWIALTIPNVRADLTGTYTLTVDTPRGRYTTTSDLSVNGQKRQTTPYVPSQVEGLKPLFTKKLQDYTAEANEIVRLCARLVAEPPATITWKHNGIPIKDDNRIKIYQDHVNPSITIQNVKDEDYGEYSCVATNVLGQTETKATLYIQNNFFEPVGHTNDENKDSECIAEPTRSSALPSRVNNLQLVDVYEEGFKISWDPILDEQVTYNVEISNDAGRWWKPVLTNLHDVSADISNDMACPLNPVQIRIVAENEYGLGPPCFPFIRLPIRACLPHMQAIKPETEFEEATAVRLRWAPAVPSLSPSQMNKSGMLDKSHLLGKVTYSVEIREGSQSEWHRVASDISGLSYTYHLKPGVSSAIRIVAKNKYGESSPTPMTIVQLDPDSLIPDLSLDSPWVAVNYPADNVQGKRPNVKLFWKAAYMPEFCDSCIKGLKPFYRIEWRRGKSGPWLELARDIKEYESGYPLPKDIVDSLINETKSTPDLLLNNISLNHSVEFRVVCYNEFGESGPTKSYRLKASQLFRGQGYRNNLQSVDTSNGMDQYEHLSVLDKLPVISSAKVPKLEVQVTSVDPKEGIALKWAPCTNSYLSNGVDNNHDSHGRYRIQRMLPSSISDSTSLDVRNWTVVCKEDGLIYGEEYVLDIRPSKMEQFVRILTLNEDSEGNHTWLDNHEILRIPALYEICPPAPSGIEVKLLPPNETSGCTGVCVSWKPPNHELISDNNYLKHVKNYNQIDYRIEVRTTLSEMAPWRQVGLVSGLLGKIEDRKAEPGSQLIYRITPINQFGEGPSLCSSPVRLPLLLTSLERCIEDLRFLILGPSTIQLRWRLGDSVIDALGFKKDEKQSKNITKQLDFDESAEMCERVNFSVERRDGYAGEWYPIYEQIKGNLLNKILLNNFSYLDKDISCRIIAYVDGQQTKPSRPISISIKTDYLVPDFSAFKPHVNVTSVEEYVITWEDPDVQSLYTSHILNLTMPQVLHKDTSYSIQIQQEGSTDWKTIASDLLTTQWTWSKPNPLMGYHIRVQPFNQFGAGHPTRSTLISPQVVIPDLKFMRPSIECPSDILVGRIAPELVWQIPKSYALDRTFTPYTFEVQVKGVERPTNRDYIKSETDPDRSSRHQSGSIGGEQIWRVLASGLKRNRLSLEHLDPEQEYWLRVVAVTQYGRGTPSQPVRKMADLNARRNRCASACIGVLHEPTPTSPTFTEPNTSVIYAPVYGHLDLKCTFRPVHSENETRFSWYFNGKLLDTDVNTAYPTLNQKFYSTVSKSGDTAILHLNGVGENDFGSYVCKAVHMMGTREKEFLVKMADAPVFLEVPTPILTVKLHSRFELPCFIDALPPPTIIWTRDSKRVVESHRTQIGKESKQSSNRKPSISTCEFSTDATLSVDKCIYQDAGLYTLVAENIAGRIMTSCLIHVEENPVPTNITLRWTNIEKHYFVLRRLEIDSSSEVRLLIDKKTNREYIGKLFNLDNPASRINGAREMECLMRLCHKNVLKLVDALISDNVLILVCEKLSGSDLLDSVLACENWSEMAAAAIIRSVLEALDHIHKQGVVHYDIQPNNLLFVKKTIGDNDYANSSDNPDLLRALSSLVTDVLSQTDRHKMNVFSNLLKVIGFSTAQTYITNSQNRMTCMPPIRYRPEYVSPEILLSIKKTDGTITDAVQGYCENLGPSADIWSLGVLTYILLAGWPPFVDYESGDILTDNILQAVIPFDIPEFENISDEGKDFIKQTLQADPTKRPSAKECLSHPWIEIFSNSENKSEYILKKLKKYKTFYDSVHPICIVSDDKNYGVDLRNRLATMVRQPTPSEDTESVLSSRSSSALGFQDNSESYSEDQSQILDRYGSRDFTDSMFLISSNPNIPTAADASESILEKFGLERQNTLTEATQLGETTYPLLEGQESISTNTEQGNQTTSASHGKIGNKFSAPVFASPLKDSYFNVHTREARFTCQLASAPYIPENIPGHEEALRELYPSSLNFGKISRSSSSAAAWYLGGCLLSDGPGVSLGAGHGGWLWLCLSDLRPEQDRSVVECVVRNRAGKSRTKARLLLGDTPKPPGRPGLIDVRPTEALISWLASTPDSNEDLIYRVDIKYSDHENEPPTWHRHGFTVDCRYLAINLKPGICYRVRISAGNTFGWGNYSIASSDFRTPLVSTDQSPNIFSVDERNWIFNWRQSANIYALSDHPVALQYAVDQASSVPPPPDKVLQRLHQHSGIIPSSDVLKSICKPIRLINKGTYTKLTLGKSHPMLSEGTNFNNIRQNSLSLPPRLLCKTTYLDPGDKTLLQKARREALILTILHGASGGMYSSFEDYFGEQDNSYLFTNRRQLLPSGWSYGWLADDAAKPTQGITVMQWIPGGRLIDVLCSRVEYTEFSVMMWCQQILMALRWFHTCFMGLPHGNVCLEHILVARRSSSLPDIVLSGFGKSTDSREPYNYFAAPELHEDQPKSTAADLWSVGAVIRLLLTGENPSDTGIHSKKPTSNESTEHHKSKVKTSQDSPSTIQSEENHTFPQSHISIKKLKRFSKPARKFVYNCLSPVPRKRGTVDFWLDSHWFDMNAENVNNLTSAIIPTNLLRSFKTTLDASVNSCAEEETRELQFS</sequence>
<dbReference type="CDD" id="cd00063">
    <property type="entry name" value="FN3"/>
    <property type="match status" value="6"/>
</dbReference>
<feature type="compositionally biased region" description="Acidic residues" evidence="5">
    <location>
        <begin position="1396"/>
        <end position="1408"/>
    </location>
</feature>
<feature type="compositionally biased region" description="Basic and acidic residues" evidence="5">
    <location>
        <begin position="1951"/>
        <end position="1987"/>
    </location>
</feature>
<feature type="region of interest" description="Disordered" evidence="5">
    <location>
        <begin position="271"/>
        <end position="327"/>
    </location>
</feature>